<comment type="caution">
    <text evidence="1">The sequence shown here is derived from an EMBL/GenBank/DDBJ whole genome shotgun (WGS) entry which is preliminary data.</text>
</comment>
<dbReference type="EMBL" id="JACORU010000004">
    <property type="protein sequence ID" value="MBC5765220.1"/>
    <property type="molecule type" value="Genomic_DNA"/>
</dbReference>
<evidence type="ECO:0000313" key="1">
    <source>
        <dbReference type="EMBL" id="MBC5765220.1"/>
    </source>
</evidence>
<proteinExistence type="predicted"/>
<keyword evidence="2" id="KW-1185">Reference proteome</keyword>
<evidence type="ECO:0000313" key="2">
    <source>
        <dbReference type="Proteomes" id="UP000596827"/>
    </source>
</evidence>
<organism evidence="1 2">
    <name type="scientific">Ramlibacter albus</name>
    <dbReference type="NCBI Taxonomy" id="2079448"/>
    <lineage>
        <taxon>Bacteria</taxon>
        <taxon>Pseudomonadati</taxon>
        <taxon>Pseudomonadota</taxon>
        <taxon>Betaproteobacteria</taxon>
        <taxon>Burkholderiales</taxon>
        <taxon>Comamonadaceae</taxon>
        <taxon>Ramlibacter</taxon>
    </lineage>
</organism>
<dbReference type="AlphaFoldDB" id="A0A923M892"/>
<accession>A0A923M892</accession>
<gene>
    <name evidence="1" type="ORF">H8R02_12205</name>
</gene>
<protein>
    <submittedName>
        <fullName evidence="1">Uncharacterized protein</fullName>
    </submittedName>
</protein>
<name>A0A923M892_9BURK</name>
<sequence>MAPTPRIAATMQQWRAALAAAADAERAVFTSHVGFQSGLCPAATAQAVVEAARLRAAATALFDLALGDMATFMRAQPST</sequence>
<dbReference type="RefSeq" id="WP_187081700.1">
    <property type="nucleotide sequence ID" value="NZ_JACORU010000004.1"/>
</dbReference>
<dbReference type="Proteomes" id="UP000596827">
    <property type="component" value="Unassembled WGS sequence"/>
</dbReference>
<reference evidence="1" key="1">
    <citation type="submission" date="2020-08" db="EMBL/GenBank/DDBJ databases">
        <title>Ramlibacter sp. GTP1 16S ribosomal RNA gene genome sequencing and assembly.</title>
        <authorList>
            <person name="Kang M."/>
        </authorList>
    </citation>
    <scope>NUCLEOTIDE SEQUENCE</scope>
    <source>
        <strain evidence="1">GTP1</strain>
    </source>
</reference>